<dbReference type="Gene3D" id="3.40.1170.60">
    <property type="match status" value="1"/>
</dbReference>
<dbReference type="SUPFAM" id="SSF56672">
    <property type="entry name" value="DNA/RNA polymerases"/>
    <property type="match status" value="1"/>
</dbReference>
<dbReference type="GO" id="GO:0005829">
    <property type="term" value="C:cytosol"/>
    <property type="evidence" value="ECO:0007669"/>
    <property type="project" value="TreeGrafter"/>
</dbReference>
<dbReference type="RefSeq" id="WP_063626230.1">
    <property type="nucleotide sequence ID" value="NZ_LVLH01000039.1"/>
</dbReference>
<evidence type="ECO:0000313" key="3">
    <source>
        <dbReference type="EMBL" id="OAB48800.1"/>
    </source>
</evidence>
<dbReference type="CDD" id="cd03586">
    <property type="entry name" value="PolY_Pol_IV_kappa"/>
    <property type="match status" value="1"/>
</dbReference>
<protein>
    <submittedName>
        <fullName evidence="3">DNA polymerase IV</fullName>
    </submittedName>
</protein>
<keyword evidence="4" id="KW-1185">Reference proteome</keyword>
<accession>A0A168RB69</accession>
<dbReference type="Proteomes" id="UP000076983">
    <property type="component" value="Unassembled WGS sequence"/>
</dbReference>
<dbReference type="GO" id="GO:0003887">
    <property type="term" value="F:DNA-directed DNA polymerase activity"/>
    <property type="evidence" value="ECO:0007669"/>
    <property type="project" value="InterPro"/>
</dbReference>
<dbReference type="InterPro" id="IPR036775">
    <property type="entry name" value="DNA_pol_Y-fam_lit_finger_sf"/>
</dbReference>
<dbReference type="GO" id="GO:0003684">
    <property type="term" value="F:damaged DNA binding"/>
    <property type="evidence" value="ECO:0007669"/>
    <property type="project" value="InterPro"/>
</dbReference>
<organism evidence="3 4">
    <name type="scientific">Mycoplasmopsis gallinarum</name>
    <dbReference type="NCBI Taxonomy" id="29557"/>
    <lineage>
        <taxon>Bacteria</taxon>
        <taxon>Bacillati</taxon>
        <taxon>Mycoplasmatota</taxon>
        <taxon>Mycoplasmoidales</taxon>
        <taxon>Metamycoplasmataceae</taxon>
        <taxon>Mycoplasmopsis</taxon>
    </lineage>
</organism>
<dbReference type="GO" id="GO:0006281">
    <property type="term" value="P:DNA repair"/>
    <property type="evidence" value="ECO:0007669"/>
    <property type="project" value="InterPro"/>
</dbReference>
<dbReference type="InterPro" id="IPR001126">
    <property type="entry name" value="UmuC"/>
</dbReference>
<name>A0A168RB69_9BACT</name>
<dbReference type="AlphaFoldDB" id="A0A168RB69"/>
<dbReference type="Gene3D" id="3.30.70.270">
    <property type="match status" value="1"/>
</dbReference>
<dbReference type="STRING" id="29557.MGALLINA_04550"/>
<evidence type="ECO:0000313" key="4">
    <source>
        <dbReference type="Proteomes" id="UP000076983"/>
    </source>
</evidence>
<dbReference type="PANTHER" id="PTHR11076:SF33">
    <property type="entry name" value="DNA POLYMERASE KAPPA"/>
    <property type="match status" value="1"/>
</dbReference>
<dbReference type="PROSITE" id="PS50173">
    <property type="entry name" value="UMUC"/>
    <property type="match status" value="1"/>
</dbReference>
<dbReference type="PANTHER" id="PTHR11076">
    <property type="entry name" value="DNA REPAIR POLYMERASE UMUC / TRANSFERASE FAMILY MEMBER"/>
    <property type="match status" value="1"/>
</dbReference>
<evidence type="ECO:0000256" key="1">
    <source>
        <dbReference type="ARBA" id="ARBA00010945"/>
    </source>
</evidence>
<reference evidence="3 4" key="1">
    <citation type="submission" date="2016-03" db="EMBL/GenBank/DDBJ databases">
        <title>Genome sequence of Mycoplasma gallinarum strain Mgn_IPT.</title>
        <authorList>
            <person name="Yacoub E."/>
            <person name="Sirand-Pugnet P."/>
            <person name="Barre A."/>
            <person name="Maurier F."/>
            <person name="Blanchard A."/>
            <person name="Ben Abdelmoumen B.M."/>
        </authorList>
    </citation>
    <scope>NUCLEOTIDE SEQUENCE [LARGE SCALE GENOMIC DNA]</scope>
    <source>
        <strain evidence="3 4">Mgn_IPT</strain>
    </source>
</reference>
<dbReference type="GO" id="GO:0042276">
    <property type="term" value="P:error-prone translesion synthesis"/>
    <property type="evidence" value="ECO:0007669"/>
    <property type="project" value="TreeGrafter"/>
</dbReference>
<dbReference type="InterPro" id="IPR022880">
    <property type="entry name" value="DNApol_IV"/>
</dbReference>
<evidence type="ECO:0000259" key="2">
    <source>
        <dbReference type="PROSITE" id="PS50173"/>
    </source>
</evidence>
<dbReference type="Gene3D" id="1.10.150.20">
    <property type="entry name" value="5' to 3' exonuclease, C-terminal subdomain"/>
    <property type="match status" value="1"/>
</dbReference>
<dbReference type="EMBL" id="LVLH01000039">
    <property type="protein sequence ID" value="OAB48800.1"/>
    <property type="molecule type" value="Genomic_DNA"/>
</dbReference>
<dbReference type="InterPro" id="IPR043128">
    <property type="entry name" value="Rev_trsase/Diguanyl_cyclase"/>
</dbReference>
<dbReference type="InterPro" id="IPR050116">
    <property type="entry name" value="DNA_polymerase-Y"/>
</dbReference>
<comment type="similarity">
    <text evidence="1">Belongs to the DNA polymerase type-Y family.</text>
</comment>
<dbReference type="InterPro" id="IPR017961">
    <property type="entry name" value="DNA_pol_Y-fam_little_finger"/>
</dbReference>
<dbReference type="SUPFAM" id="SSF100879">
    <property type="entry name" value="Lesion bypass DNA polymerase (Y-family), little finger domain"/>
    <property type="match status" value="1"/>
</dbReference>
<dbReference type="OrthoDB" id="9808813at2"/>
<dbReference type="GO" id="GO:0009432">
    <property type="term" value="P:SOS response"/>
    <property type="evidence" value="ECO:0007669"/>
    <property type="project" value="TreeGrafter"/>
</dbReference>
<proteinExistence type="inferred from homology"/>
<dbReference type="InterPro" id="IPR043502">
    <property type="entry name" value="DNA/RNA_pol_sf"/>
</dbReference>
<feature type="domain" description="UmuC" evidence="2">
    <location>
        <begin position="6"/>
        <end position="186"/>
    </location>
</feature>
<dbReference type="Gene3D" id="3.30.1490.100">
    <property type="entry name" value="DNA polymerase, Y-family, little finger domain"/>
    <property type="match status" value="1"/>
</dbReference>
<comment type="caution">
    <text evidence="3">The sequence shown here is derived from an EMBL/GenBank/DDBJ whole genome shotgun (WGS) entry which is preliminary data.</text>
</comment>
<gene>
    <name evidence="3" type="primary">polIV</name>
    <name evidence="3" type="ORF">MGALLINA_04550</name>
</gene>
<dbReference type="Pfam" id="PF11799">
    <property type="entry name" value="IMS_C"/>
    <property type="match status" value="1"/>
</dbReference>
<dbReference type="Pfam" id="PF00817">
    <property type="entry name" value="IMS"/>
    <property type="match status" value="1"/>
</dbReference>
<dbReference type="PATRIC" id="fig|29557.3.peg.447"/>
<sequence length="423" mass="48283">MYKKTIFHIDFDSYFVSAHRSVEPNLMNKPVAVGRKLSRSIATSISYELKNKGVKTGWPVYRILQVEPKTIFVEPDFELYTTISNQIFQFVKEKFTDKMEIFSIDEFWLDVTDIINETDPLILATKIQKDILYKFKIPATVGISENKFLAKMASGLGKPFGLKVIDNTNYKSEIWPLNIGEFFGIGKATESKLKKLGFNTIGQLANANPNDLELNNLFRSRLKIVLDEANGKGSSYVNNAVTEAKSLGADYTFPYYNIDEFEDLLKMARSLAARVAKQAQDKNLLAYVVAINLRDVDKHWHSKQEKLEFPTNNLDEIMNHLIYLLHSLWNGEGLRGIGVRLMNLVNASEVGIQLKLFSTNPYDITIDSFVENPKIKKVKSIIKTINRQYHNASLNTADVLVKRAKTKHLRIFSIPTLEDKKEK</sequence>